<dbReference type="InterPro" id="IPR021866">
    <property type="entry name" value="SpoIIAA-like"/>
</dbReference>
<dbReference type="InterPro" id="IPR036513">
    <property type="entry name" value="STAS_dom_sf"/>
</dbReference>
<dbReference type="InterPro" id="IPR038396">
    <property type="entry name" value="SpoIIAA-like_sf"/>
</dbReference>
<reference evidence="1 2" key="1">
    <citation type="submission" date="2018-07" db="EMBL/GenBank/DDBJ databases">
        <title>Genomic Encyclopedia of Type Strains, Phase IV (KMG-IV): sequencing the most valuable type-strain genomes for metagenomic binning, comparative biology and taxonomic classification.</title>
        <authorList>
            <person name="Goeker M."/>
        </authorList>
    </citation>
    <scope>NUCLEOTIDE SEQUENCE [LARGE SCALE GENOMIC DNA]</scope>
    <source>
        <strain evidence="1 2">DSM 27016</strain>
    </source>
</reference>
<evidence type="ECO:0000313" key="1">
    <source>
        <dbReference type="EMBL" id="RCX11255.1"/>
    </source>
</evidence>
<dbReference type="EMBL" id="QPJT01000026">
    <property type="protein sequence ID" value="RCX11255.1"/>
    <property type="molecule type" value="Genomic_DNA"/>
</dbReference>
<organism evidence="1 2">
    <name type="scientific">Anaerobacterium chartisolvens</name>
    <dbReference type="NCBI Taxonomy" id="1297424"/>
    <lineage>
        <taxon>Bacteria</taxon>
        <taxon>Bacillati</taxon>
        <taxon>Bacillota</taxon>
        <taxon>Clostridia</taxon>
        <taxon>Eubacteriales</taxon>
        <taxon>Oscillospiraceae</taxon>
        <taxon>Anaerobacterium</taxon>
    </lineage>
</organism>
<dbReference type="RefSeq" id="WP_114299186.1">
    <property type="nucleotide sequence ID" value="NZ_QPJT01000026.1"/>
</dbReference>
<dbReference type="OrthoDB" id="2047045at2"/>
<comment type="caution">
    <text evidence="1">The sequence shown here is derived from an EMBL/GenBank/DDBJ whole genome shotgun (WGS) entry which is preliminary data.</text>
</comment>
<dbReference type="Proteomes" id="UP000253034">
    <property type="component" value="Unassembled WGS sequence"/>
</dbReference>
<keyword evidence="2" id="KW-1185">Reference proteome</keyword>
<protein>
    <submittedName>
        <fullName evidence="1">SpoIIAA-like protein</fullName>
    </submittedName>
</protein>
<accession>A0A369AQ63</accession>
<dbReference type="Gene3D" id="3.40.50.10600">
    <property type="entry name" value="SpoIIaa-like domains"/>
    <property type="match status" value="1"/>
</dbReference>
<evidence type="ECO:0000313" key="2">
    <source>
        <dbReference type="Proteomes" id="UP000253034"/>
    </source>
</evidence>
<gene>
    <name evidence="1" type="ORF">DFR58_12628</name>
</gene>
<dbReference type="Pfam" id="PF11964">
    <property type="entry name" value="SpoIIAA-like"/>
    <property type="match status" value="1"/>
</dbReference>
<name>A0A369AQ63_9FIRM</name>
<dbReference type="SUPFAM" id="SSF52091">
    <property type="entry name" value="SpoIIaa-like"/>
    <property type="match status" value="1"/>
</dbReference>
<proteinExistence type="predicted"/>
<sequence>MTINDPKGLYSIKLESGKNVVYETPTGLWTKDDYKQYHSHYVEKIGPALKGKKWGMVAVMKDYKTSSLSDELNTHAAWLENNGCEKVAIVVDSSIVKMQMNRAGNNKKFEQQVFTDINEAESWLSSKGFSL</sequence>
<dbReference type="AlphaFoldDB" id="A0A369AQ63"/>